<dbReference type="EMBL" id="AEMG01000012">
    <property type="protein sequence ID" value="EFW91714.1"/>
    <property type="molecule type" value="Genomic_DNA"/>
</dbReference>
<name>E7QUQ7_HALPU</name>
<comment type="caution">
    <text evidence="1">The sequence shown here is derived from an EMBL/GenBank/DDBJ whole genome shotgun (WGS) entry which is preliminary data.</text>
</comment>
<protein>
    <submittedName>
        <fullName evidence="1">Uncharacterized protein</fullName>
    </submittedName>
</protein>
<sequence length="37" mass="4282">MKATQATYRKTTSRGNLFVVDRVRSQRLILDTSLLIE</sequence>
<gene>
    <name evidence="1" type="ORF">ZOD2009_12707</name>
</gene>
<evidence type="ECO:0000313" key="2">
    <source>
        <dbReference type="Proteomes" id="UP000003751"/>
    </source>
</evidence>
<dbReference type="AlphaFoldDB" id="E7QUQ7"/>
<accession>E7QUQ7</accession>
<reference evidence="1 2" key="1">
    <citation type="journal article" date="2014" name="ISME J.">
        <title>Trehalose/2-sulfotrehalose biosynthesis and glycine-betaine uptake are widely spread mechanisms for osmoadaptation in the Halobacteriales.</title>
        <authorList>
            <person name="Youssef N.H."/>
            <person name="Savage-Ashlock K.N."/>
            <person name="McCully A.L."/>
            <person name="Luedtke B."/>
            <person name="Shaw E.I."/>
            <person name="Hoff W.D."/>
            <person name="Elshahed M.S."/>
        </authorList>
    </citation>
    <scope>NUCLEOTIDE SEQUENCE [LARGE SCALE GENOMIC DNA]</scope>
    <source>
        <strain evidence="1 2">DX253</strain>
    </source>
</reference>
<organism evidence="1 2">
    <name type="scientific">Haladaptatus paucihalophilus DX253</name>
    <dbReference type="NCBI Taxonomy" id="797209"/>
    <lineage>
        <taxon>Archaea</taxon>
        <taxon>Methanobacteriati</taxon>
        <taxon>Methanobacteriota</taxon>
        <taxon>Stenosarchaea group</taxon>
        <taxon>Halobacteria</taxon>
        <taxon>Halobacteriales</taxon>
        <taxon>Haladaptataceae</taxon>
        <taxon>Haladaptatus</taxon>
    </lineage>
</organism>
<proteinExistence type="predicted"/>
<dbReference type="Proteomes" id="UP000003751">
    <property type="component" value="Unassembled WGS sequence"/>
</dbReference>
<evidence type="ECO:0000313" key="1">
    <source>
        <dbReference type="EMBL" id="EFW91714.1"/>
    </source>
</evidence>